<dbReference type="SUPFAM" id="SSF52833">
    <property type="entry name" value="Thioredoxin-like"/>
    <property type="match status" value="1"/>
</dbReference>
<dbReference type="Proteomes" id="UP001056426">
    <property type="component" value="Chromosome"/>
</dbReference>
<dbReference type="InterPro" id="IPR005243">
    <property type="entry name" value="THIRX-like_proc"/>
</dbReference>
<evidence type="ECO:0000313" key="4">
    <source>
        <dbReference type="EMBL" id="URW80721.1"/>
    </source>
</evidence>
<dbReference type="AlphaFoldDB" id="A0A9J6ZT08"/>
<keyword evidence="2" id="KW-1015">Disulfide bond</keyword>
<dbReference type="EMBL" id="CP098400">
    <property type="protein sequence ID" value="URW80721.1"/>
    <property type="molecule type" value="Genomic_DNA"/>
</dbReference>
<feature type="active site" description="Nucleophile" evidence="1">
    <location>
        <position position="10"/>
    </location>
</feature>
<reference evidence="4" key="2">
    <citation type="submission" date="2022-06" db="EMBL/GenBank/DDBJ databases">
        <title>Xiashengella guii gen. nov. sp. nov., a bacterium isolated form anaerobic digestion tank.</title>
        <authorList>
            <person name="Huang H."/>
        </authorList>
    </citation>
    <scope>NUCLEOTIDE SEQUENCE</scope>
    <source>
        <strain evidence="4">Ai-910</strain>
    </source>
</reference>
<dbReference type="PANTHER" id="PTHR36450:SF1">
    <property type="entry name" value="THIOREDOXIN"/>
    <property type="match status" value="1"/>
</dbReference>
<dbReference type="KEGG" id="alkq:M9189_05065"/>
<dbReference type="NCBIfam" id="TIGR00412">
    <property type="entry name" value="redox_disulf_2"/>
    <property type="match status" value="1"/>
</dbReference>
<keyword evidence="5" id="KW-1185">Reference proteome</keyword>
<dbReference type="InterPro" id="IPR036249">
    <property type="entry name" value="Thioredoxin-like_sf"/>
</dbReference>
<feature type="active site" description="Nucleophile" evidence="1">
    <location>
        <position position="13"/>
    </location>
</feature>
<reference evidence="4" key="1">
    <citation type="submission" date="2022-05" db="EMBL/GenBank/DDBJ databases">
        <authorList>
            <person name="Sun X."/>
        </authorList>
    </citation>
    <scope>NUCLEOTIDE SEQUENCE</scope>
    <source>
        <strain evidence="4">Ai-910</strain>
    </source>
</reference>
<dbReference type="PIRSF" id="PIRSF037031">
    <property type="entry name" value="Redox_disulphide_2"/>
    <property type="match status" value="1"/>
</dbReference>
<evidence type="ECO:0000256" key="2">
    <source>
        <dbReference type="PIRSR" id="PIRSR037031-51"/>
    </source>
</evidence>
<dbReference type="PANTHER" id="PTHR36450">
    <property type="entry name" value="THIOREDOXIN"/>
    <property type="match status" value="1"/>
</dbReference>
<feature type="domain" description="Thioredoxin-like fold" evidence="3">
    <location>
        <begin position="1"/>
        <end position="75"/>
    </location>
</feature>
<evidence type="ECO:0000313" key="5">
    <source>
        <dbReference type="Proteomes" id="UP001056426"/>
    </source>
</evidence>
<proteinExistence type="predicted"/>
<dbReference type="InterPro" id="IPR012336">
    <property type="entry name" value="Thioredoxin-like_fold"/>
</dbReference>
<protein>
    <submittedName>
        <fullName evidence="4">Thioredoxin family protein</fullName>
    </submittedName>
</protein>
<name>A0A9J6ZT08_9BACT</name>
<dbReference type="Pfam" id="PF13192">
    <property type="entry name" value="Thioredoxin_3"/>
    <property type="match status" value="1"/>
</dbReference>
<dbReference type="RefSeq" id="WP_250725106.1">
    <property type="nucleotide sequence ID" value="NZ_CP098400.1"/>
</dbReference>
<evidence type="ECO:0000259" key="3">
    <source>
        <dbReference type="Pfam" id="PF13192"/>
    </source>
</evidence>
<feature type="disulfide bond" description="Redox-active" evidence="2">
    <location>
        <begin position="10"/>
        <end position="13"/>
    </location>
</feature>
<accession>A0A9J6ZT08</accession>
<evidence type="ECO:0000256" key="1">
    <source>
        <dbReference type="PIRSR" id="PIRSR037031-50"/>
    </source>
</evidence>
<dbReference type="Gene3D" id="3.40.30.10">
    <property type="entry name" value="Glutaredoxin"/>
    <property type="match status" value="1"/>
</dbReference>
<keyword evidence="2" id="KW-0676">Redox-active center</keyword>
<sequence length="77" mass="8248">MEIKILGTGCAKCKTAQAVVEKVVAESGIEATITKVEDIMDIMKYNIMSTPAVVVDEVVKIKGRVPSEAEVRQALGL</sequence>
<gene>
    <name evidence="4" type="ORF">M9189_05065</name>
</gene>
<organism evidence="4 5">
    <name type="scientific">Xiashengella succiniciproducens</name>
    <dbReference type="NCBI Taxonomy" id="2949635"/>
    <lineage>
        <taxon>Bacteria</taxon>
        <taxon>Pseudomonadati</taxon>
        <taxon>Bacteroidota</taxon>
        <taxon>Bacteroidia</taxon>
        <taxon>Marinilabiliales</taxon>
        <taxon>Marinilabiliaceae</taxon>
        <taxon>Xiashengella</taxon>
    </lineage>
</organism>